<feature type="domain" description="Ferritin-like diiron" evidence="7">
    <location>
        <begin position="8"/>
        <end position="157"/>
    </location>
</feature>
<dbReference type="InterPro" id="IPR009078">
    <property type="entry name" value="Ferritin-like_SF"/>
</dbReference>
<dbReference type="PROSITE" id="PS00540">
    <property type="entry name" value="FERRITIN_1"/>
    <property type="match status" value="1"/>
</dbReference>
<dbReference type="GO" id="GO:0005737">
    <property type="term" value="C:cytoplasm"/>
    <property type="evidence" value="ECO:0007669"/>
    <property type="project" value="TreeGrafter"/>
</dbReference>
<dbReference type="Proteomes" id="UP001054837">
    <property type="component" value="Unassembled WGS sequence"/>
</dbReference>
<accession>A0AAV4PP45</accession>
<proteinExistence type="inferred from homology"/>
<dbReference type="Gene3D" id="1.20.1260.10">
    <property type="match status" value="1"/>
</dbReference>
<organism evidence="8 9">
    <name type="scientific">Caerostris darwini</name>
    <dbReference type="NCBI Taxonomy" id="1538125"/>
    <lineage>
        <taxon>Eukaryota</taxon>
        <taxon>Metazoa</taxon>
        <taxon>Ecdysozoa</taxon>
        <taxon>Arthropoda</taxon>
        <taxon>Chelicerata</taxon>
        <taxon>Arachnida</taxon>
        <taxon>Araneae</taxon>
        <taxon>Araneomorphae</taxon>
        <taxon>Entelegynae</taxon>
        <taxon>Araneoidea</taxon>
        <taxon>Araneidae</taxon>
        <taxon>Caerostris</taxon>
    </lineage>
</organism>
<evidence type="ECO:0000259" key="7">
    <source>
        <dbReference type="PROSITE" id="PS50905"/>
    </source>
</evidence>
<keyword evidence="9" id="KW-1185">Reference proteome</keyword>
<keyword evidence="4 5" id="KW-0408">Iron</keyword>
<dbReference type="CDD" id="cd01056">
    <property type="entry name" value="Euk_Ferritin"/>
    <property type="match status" value="1"/>
</dbReference>
<dbReference type="GO" id="GO:0008198">
    <property type="term" value="F:ferrous iron binding"/>
    <property type="evidence" value="ECO:0007669"/>
    <property type="project" value="TreeGrafter"/>
</dbReference>
<dbReference type="Pfam" id="PF00210">
    <property type="entry name" value="Ferritin"/>
    <property type="match status" value="1"/>
</dbReference>
<dbReference type="InterPro" id="IPR012347">
    <property type="entry name" value="Ferritin-like"/>
</dbReference>
<gene>
    <name evidence="8" type="ORF">CDAR_435881</name>
</gene>
<comment type="caution">
    <text evidence="8">The sequence shown here is derived from an EMBL/GenBank/DDBJ whole genome shotgun (WGS) entry which is preliminary data.</text>
</comment>
<dbReference type="PANTHER" id="PTHR11431">
    <property type="entry name" value="FERRITIN"/>
    <property type="match status" value="1"/>
</dbReference>
<name>A0AAV4PP45_9ARAC</name>
<dbReference type="FunFam" id="1.20.1260.10:FF:000002">
    <property type="entry name" value="Ferritin, mitochondrial"/>
    <property type="match status" value="1"/>
</dbReference>
<protein>
    <recommendedName>
        <fullName evidence="6">Ferritin</fullName>
        <ecNumber evidence="6">1.16.3.1</ecNumber>
    </recommendedName>
</protein>
<dbReference type="EMBL" id="BPLQ01003094">
    <property type="protein sequence ID" value="GIX97908.1"/>
    <property type="molecule type" value="Genomic_DNA"/>
</dbReference>
<reference evidence="8 9" key="1">
    <citation type="submission" date="2021-06" db="EMBL/GenBank/DDBJ databases">
        <title>Caerostris darwini draft genome.</title>
        <authorList>
            <person name="Kono N."/>
            <person name="Arakawa K."/>
        </authorList>
    </citation>
    <scope>NUCLEOTIDE SEQUENCE [LARGE SCALE GENOMIC DNA]</scope>
</reference>
<dbReference type="PANTHER" id="PTHR11431:SF75">
    <property type="entry name" value="FERRITIN"/>
    <property type="match status" value="1"/>
</dbReference>
<evidence type="ECO:0000256" key="5">
    <source>
        <dbReference type="PIRSR" id="PIRSR601519-1"/>
    </source>
</evidence>
<keyword evidence="6" id="KW-0560">Oxidoreductase</keyword>
<keyword evidence="2 6" id="KW-0409">Iron storage</keyword>
<feature type="binding site" evidence="5">
    <location>
        <position position="63"/>
    </location>
    <ligand>
        <name>Fe cation</name>
        <dbReference type="ChEBI" id="CHEBI:24875"/>
        <label>1</label>
    </ligand>
</feature>
<evidence type="ECO:0000256" key="3">
    <source>
        <dbReference type="ARBA" id="ARBA00022723"/>
    </source>
</evidence>
<dbReference type="InterPro" id="IPR009040">
    <property type="entry name" value="Ferritin-like_diiron"/>
</dbReference>
<dbReference type="EC" id="1.16.3.1" evidence="6"/>
<comment type="function">
    <text evidence="6">Stores iron in a soluble, non-toxic, readily available form. Important for iron homeostasis. Iron is taken up in the ferrous form and deposited as ferric hydroxides after oxidation.</text>
</comment>
<feature type="binding site" evidence="5">
    <location>
        <position position="25"/>
    </location>
    <ligand>
        <name>Fe cation</name>
        <dbReference type="ChEBI" id="CHEBI:24875"/>
        <label>1</label>
    </ligand>
</feature>
<evidence type="ECO:0000313" key="8">
    <source>
        <dbReference type="EMBL" id="GIX97908.1"/>
    </source>
</evidence>
<evidence type="ECO:0000256" key="4">
    <source>
        <dbReference type="ARBA" id="ARBA00023004"/>
    </source>
</evidence>
<dbReference type="InterPro" id="IPR008331">
    <property type="entry name" value="Ferritin_DPS_dom"/>
</dbReference>
<dbReference type="InterPro" id="IPR014034">
    <property type="entry name" value="Ferritin_CS"/>
</dbReference>
<evidence type="ECO:0000256" key="1">
    <source>
        <dbReference type="ARBA" id="ARBA00007513"/>
    </source>
</evidence>
<dbReference type="SUPFAM" id="SSF47240">
    <property type="entry name" value="Ferritin-like"/>
    <property type="match status" value="1"/>
</dbReference>
<keyword evidence="3 5" id="KW-0479">Metal-binding</keyword>
<feature type="binding site" evidence="5">
    <location>
        <position position="60"/>
    </location>
    <ligand>
        <name>Fe cation</name>
        <dbReference type="ChEBI" id="CHEBI:24875"/>
        <label>1</label>
    </ligand>
</feature>
<evidence type="ECO:0000313" key="9">
    <source>
        <dbReference type="Proteomes" id="UP001054837"/>
    </source>
</evidence>
<comment type="catalytic activity">
    <reaction evidence="6">
        <text>4 Fe(2+) + O2 + 4 H(+) = 4 Fe(3+) + 2 H2O</text>
        <dbReference type="Rhea" id="RHEA:11148"/>
        <dbReference type="ChEBI" id="CHEBI:15377"/>
        <dbReference type="ChEBI" id="CHEBI:15378"/>
        <dbReference type="ChEBI" id="CHEBI:15379"/>
        <dbReference type="ChEBI" id="CHEBI:29033"/>
        <dbReference type="ChEBI" id="CHEBI:29034"/>
        <dbReference type="EC" id="1.16.3.1"/>
    </reaction>
</comment>
<feature type="binding site" evidence="5">
    <location>
        <position position="105"/>
    </location>
    <ligand>
        <name>Fe cation</name>
        <dbReference type="ChEBI" id="CHEBI:24875"/>
        <label>1</label>
    </ligand>
</feature>
<dbReference type="GO" id="GO:0006879">
    <property type="term" value="P:intracellular iron ion homeostasis"/>
    <property type="evidence" value="ECO:0007669"/>
    <property type="project" value="UniProtKB-KW"/>
</dbReference>
<dbReference type="GO" id="GO:0004322">
    <property type="term" value="F:ferroxidase activity"/>
    <property type="evidence" value="ECO:0007669"/>
    <property type="project" value="UniProtKB-EC"/>
</dbReference>
<evidence type="ECO:0000256" key="6">
    <source>
        <dbReference type="RuleBase" id="RU361145"/>
    </source>
</evidence>
<sequence length="174" mass="20055">MATTRVRQNFNEECEAGINKQINMELYASYVYLSMSYYFDRDDVALPGFSKYFKKCSDEEREHAEKFMKYQNMRGGRIVLKAIEKPALDDWVSGIKAMKAALELEKTVNQALLDLHAIATRSDDAQMCDFLESEYLKEQVEAIKELSGYITNLQRVGNGLGEYMFDKETLHGED</sequence>
<comment type="similarity">
    <text evidence="1 6">Belongs to the ferritin family.</text>
</comment>
<dbReference type="PROSITE" id="PS50905">
    <property type="entry name" value="FERRITIN_LIKE"/>
    <property type="match status" value="1"/>
</dbReference>
<dbReference type="InterPro" id="IPR001519">
    <property type="entry name" value="Ferritin"/>
</dbReference>
<dbReference type="GO" id="GO:0006826">
    <property type="term" value="P:iron ion transport"/>
    <property type="evidence" value="ECO:0007669"/>
    <property type="project" value="InterPro"/>
</dbReference>
<dbReference type="AlphaFoldDB" id="A0AAV4PP45"/>
<dbReference type="GO" id="GO:0008199">
    <property type="term" value="F:ferric iron binding"/>
    <property type="evidence" value="ECO:0007669"/>
    <property type="project" value="InterPro"/>
</dbReference>
<dbReference type="PROSITE" id="PS00204">
    <property type="entry name" value="FERRITIN_2"/>
    <property type="match status" value="1"/>
</dbReference>
<feature type="binding site" evidence="5">
    <location>
        <position position="139"/>
    </location>
    <ligand>
        <name>Fe cation</name>
        <dbReference type="ChEBI" id="CHEBI:24875"/>
        <label>1</label>
    </ligand>
</feature>
<evidence type="ECO:0000256" key="2">
    <source>
        <dbReference type="ARBA" id="ARBA00022434"/>
    </source>
</evidence>